<sequence>MKVIILGHKISHGSTLVRADVAEKALEFMKEQQQLLINYKQRIDQLEKEIVKLRQSAASAPATTPFAFGHSNLLPIFMLQQYAAAALQMASTPLLSTATATTKLQTQTTSMPPPLSSPPSSSTATLKCESKNGSPKVDEEVDVIGLQNDETFSPETTPKKSIQIHSRKRSRYNGTPESSIANDDSGIFEDGPSPPKKRSGSFAVNDLLK</sequence>
<dbReference type="Proteomes" id="UP000887580">
    <property type="component" value="Unplaced"/>
</dbReference>
<organism evidence="1 2">
    <name type="scientific">Panagrolaimus sp. PS1159</name>
    <dbReference type="NCBI Taxonomy" id="55785"/>
    <lineage>
        <taxon>Eukaryota</taxon>
        <taxon>Metazoa</taxon>
        <taxon>Ecdysozoa</taxon>
        <taxon>Nematoda</taxon>
        <taxon>Chromadorea</taxon>
        <taxon>Rhabditida</taxon>
        <taxon>Tylenchina</taxon>
        <taxon>Panagrolaimomorpha</taxon>
        <taxon>Panagrolaimoidea</taxon>
        <taxon>Panagrolaimidae</taxon>
        <taxon>Panagrolaimus</taxon>
    </lineage>
</organism>
<reference evidence="2" key="1">
    <citation type="submission" date="2022-11" db="UniProtKB">
        <authorList>
            <consortium name="WormBaseParasite"/>
        </authorList>
    </citation>
    <scope>IDENTIFICATION</scope>
</reference>
<protein>
    <submittedName>
        <fullName evidence="2">Uncharacterized protein</fullName>
    </submittedName>
</protein>
<dbReference type="WBParaSite" id="PS1159_v2.g13596.t1">
    <property type="protein sequence ID" value="PS1159_v2.g13596.t1"/>
    <property type="gene ID" value="PS1159_v2.g13596"/>
</dbReference>
<proteinExistence type="predicted"/>
<evidence type="ECO:0000313" key="2">
    <source>
        <dbReference type="WBParaSite" id="PS1159_v2.g13596.t1"/>
    </source>
</evidence>
<evidence type="ECO:0000313" key="1">
    <source>
        <dbReference type="Proteomes" id="UP000887580"/>
    </source>
</evidence>
<name>A0AC35F3T6_9BILA</name>
<accession>A0AC35F3T6</accession>